<keyword evidence="3" id="KW-0677">Repeat</keyword>
<dbReference type="Proteomes" id="UP001417504">
    <property type="component" value="Unassembled WGS sequence"/>
</dbReference>
<evidence type="ECO:0000256" key="7">
    <source>
        <dbReference type="ARBA" id="ARBA00023163"/>
    </source>
</evidence>
<name>A0AAP0PUY4_9MAGN</name>
<dbReference type="Pfam" id="PF13912">
    <property type="entry name" value="zf-C2H2_6"/>
    <property type="match status" value="2"/>
</dbReference>
<dbReference type="InterPro" id="IPR036236">
    <property type="entry name" value="Znf_C2H2_sf"/>
</dbReference>
<dbReference type="SUPFAM" id="SSF57667">
    <property type="entry name" value="beta-beta-alpha zinc fingers"/>
    <property type="match status" value="1"/>
</dbReference>
<keyword evidence="5" id="KW-0862">Zinc</keyword>
<accession>A0AAP0PUY4</accession>
<gene>
    <name evidence="12" type="ORF">Sjap_001346</name>
</gene>
<feature type="region of interest" description="Disordered" evidence="10">
    <location>
        <begin position="53"/>
        <end position="72"/>
    </location>
</feature>
<feature type="domain" description="C2H2-type" evidence="11">
    <location>
        <begin position="234"/>
        <end position="256"/>
    </location>
</feature>
<evidence type="ECO:0000256" key="10">
    <source>
        <dbReference type="SAM" id="MobiDB-lite"/>
    </source>
</evidence>
<dbReference type="PROSITE" id="PS50157">
    <property type="entry name" value="ZINC_FINGER_C2H2_2"/>
    <property type="match status" value="2"/>
</dbReference>
<dbReference type="AlphaFoldDB" id="A0AAP0PUY4"/>
<reference evidence="12 13" key="1">
    <citation type="submission" date="2024-01" db="EMBL/GenBank/DDBJ databases">
        <title>Genome assemblies of Stephania.</title>
        <authorList>
            <person name="Yang L."/>
        </authorList>
    </citation>
    <scope>NUCLEOTIDE SEQUENCE [LARGE SCALE GENOMIC DNA]</scope>
    <source>
        <strain evidence="12">QJT</strain>
        <tissue evidence="12">Leaf</tissue>
    </source>
</reference>
<dbReference type="InterPro" id="IPR013087">
    <property type="entry name" value="Znf_C2H2_type"/>
</dbReference>
<keyword evidence="6" id="KW-0805">Transcription regulation</keyword>
<feature type="domain" description="C2H2-type" evidence="11">
    <location>
        <begin position="140"/>
        <end position="167"/>
    </location>
</feature>
<evidence type="ECO:0000256" key="2">
    <source>
        <dbReference type="ARBA" id="ARBA00022723"/>
    </source>
</evidence>
<dbReference type="PROSITE" id="PS00028">
    <property type="entry name" value="ZINC_FINGER_C2H2_1"/>
    <property type="match status" value="2"/>
</dbReference>
<evidence type="ECO:0000256" key="4">
    <source>
        <dbReference type="ARBA" id="ARBA00022771"/>
    </source>
</evidence>
<keyword evidence="2" id="KW-0479">Metal-binding</keyword>
<evidence type="ECO:0000259" key="11">
    <source>
        <dbReference type="PROSITE" id="PS50157"/>
    </source>
</evidence>
<comment type="caution">
    <text evidence="12">The sequence shown here is derived from an EMBL/GenBank/DDBJ whole genome shotgun (WGS) entry which is preliminary data.</text>
</comment>
<dbReference type="EMBL" id="JBBNAE010000001">
    <property type="protein sequence ID" value="KAK9153866.1"/>
    <property type="molecule type" value="Genomic_DNA"/>
</dbReference>
<sequence>MDVAAEEEAIVVVNKGKRTKRQRPCSPASAMNMMSTNVNNNNNNNNPCGYLSTSSGDEGEEDRCFPSTPDSTEEEEDMANCLILLAQGTQGCPARRIVDDYRHPPSKRVGDDHHQGVVNCNKSGNRKLGGEAKNNGFYLYKCKTCNRCFPSFQALGGHRASHKKPKTLAVVVVVEEKKQPLLLDEDRREAQFANLNSSTTTTTTTTTTTAPSLGLALHLGSNRSSPNNNKVKVHECSVCGSEFSSGQALGGHMRRHRPSIAATGISGSNMDSITSESDQEVVIKKERNVLTLDLNLPAPEDDNKFSFNSKQPPTPPPLVFSAPALVDCHY</sequence>
<keyword evidence="8" id="KW-0539">Nucleus</keyword>
<dbReference type="SMART" id="SM00355">
    <property type="entry name" value="ZnF_C2H2"/>
    <property type="match status" value="2"/>
</dbReference>
<dbReference type="PANTHER" id="PTHR26374">
    <property type="entry name" value="ZINC FINGER PROTEIN ZAT5"/>
    <property type="match status" value="1"/>
</dbReference>
<keyword evidence="7" id="KW-0804">Transcription</keyword>
<dbReference type="GO" id="GO:0008270">
    <property type="term" value="F:zinc ion binding"/>
    <property type="evidence" value="ECO:0007669"/>
    <property type="project" value="UniProtKB-KW"/>
</dbReference>
<evidence type="ECO:0000256" key="8">
    <source>
        <dbReference type="ARBA" id="ARBA00023242"/>
    </source>
</evidence>
<evidence type="ECO:0000256" key="1">
    <source>
        <dbReference type="ARBA" id="ARBA00004123"/>
    </source>
</evidence>
<evidence type="ECO:0000256" key="9">
    <source>
        <dbReference type="PROSITE-ProRule" id="PRU00042"/>
    </source>
</evidence>
<keyword evidence="13" id="KW-1185">Reference proteome</keyword>
<dbReference type="Gene3D" id="3.30.160.60">
    <property type="entry name" value="Classic Zinc Finger"/>
    <property type="match status" value="1"/>
</dbReference>
<protein>
    <recommendedName>
        <fullName evidence="11">C2H2-type domain-containing protein</fullName>
    </recommendedName>
</protein>
<dbReference type="PANTHER" id="PTHR26374:SF456">
    <property type="entry name" value="ZINC FINGER PROTEIN ZAT5-LIKE"/>
    <property type="match status" value="1"/>
</dbReference>
<comment type="subcellular location">
    <subcellularLocation>
        <location evidence="1">Nucleus</location>
    </subcellularLocation>
</comment>
<evidence type="ECO:0000256" key="3">
    <source>
        <dbReference type="ARBA" id="ARBA00022737"/>
    </source>
</evidence>
<evidence type="ECO:0000256" key="6">
    <source>
        <dbReference type="ARBA" id="ARBA00023015"/>
    </source>
</evidence>
<evidence type="ECO:0000256" key="5">
    <source>
        <dbReference type="ARBA" id="ARBA00022833"/>
    </source>
</evidence>
<proteinExistence type="predicted"/>
<organism evidence="12 13">
    <name type="scientific">Stephania japonica</name>
    <dbReference type="NCBI Taxonomy" id="461633"/>
    <lineage>
        <taxon>Eukaryota</taxon>
        <taxon>Viridiplantae</taxon>
        <taxon>Streptophyta</taxon>
        <taxon>Embryophyta</taxon>
        <taxon>Tracheophyta</taxon>
        <taxon>Spermatophyta</taxon>
        <taxon>Magnoliopsida</taxon>
        <taxon>Ranunculales</taxon>
        <taxon>Menispermaceae</taxon>
        <taxon>Menispermoideae</taxon>
        <taxon>Cissampelideae</taxon>
        <taxon>Stephania</taxon>
    </lineage>
</organism>
<keyword evidence="4 9" id="KW-0863">Zinc-finger</keyword>
<dbReference type="GO" id="GO:0005634">
    <property type="term" value="C:nucleus"/>
    <property type="evidence" value="ECO:0007669"/>
    <property type="project" value="UniProtKB-SubCell"/>
</dbReference>
<evidence type="ECO:0000313" key="13">
    <source>
        <dbReference type="Proteomes" id="UP001417504"/>
    </source>
</evidence>
<evidence type="ECO:0000313" key="12">
    <source>
        <dbReference type="EMBL" id="KAK9153866.1"/>
    </source>
</evidence>